<evidence type="ECO:0000313" key="1">
    <source>
        <dbReference type="EMBL" id="ANM45740.1"/>
    </source>
</evidence>
<evidence type="ECO:0000313" key="2">
    <source>
        <dbReference type="Proteomes" id="UP000203606"/>
    </source>
</evidence>
<dbReference type="RefSeq" id="YP_009291493.1">
    <property type="nucleotide sequence ID" value="NC_031114.1"/>
</dbReference>
<dbReference type="Proteomes" id="UP000203606">
    <property type="component" value="Segment"/>
</dbReference>
<dbReference type="KEGG" id="vg:29068344"/>
<proteinExistence type="predicted"/>
<protein>
    <submittedName>
        <fullName evidence="1">Uncharacterized protein</fullName>
    </submittedName>
</protein>
<dbReference type="GeneID" id="29068344"/>
<organism evidence="1 2">
    <name type="scientific">Escherichia phage 64795_ec1</name>
    <dbReference type="NCBI Taxonomy" id="1837842"/>
    <lineage>
        <taxon>Viruses</taxon>
        <taxon>Duplodnaviria</taxon>
        <taxon>Heunggongvirae</taxon>
        <taxon>Uroviricota</taxon>
        <taxon>Caudoviricetes</taxon>
        <taxon>Autographivirales</taxon>
        <taxon>Autotranscriptaviridae</taxon>
        <taxon>Studiervirinae</taxon>
        <taxon>Teseptimavirus</taxon>
        <taxon>Teseptimavirus tv64795ec1</taxon>
    </lineage>
</organism>
<name>A0A192Y936_9CAUD</name>
<accession>A0A192Y936</accession>
<dbReference type="EMBL" id="KU927499">
    <property type="protein sequence ID" value="ANM45740.1"/>
    <property type="molecule type" value="Genomic_DNA"/>
</dbReference>
<keyword evidence="2" id="KW-1185">Reference proteome</keyword>
<reference evidence="1 2" key="1">
    <citation type="submission" date="2016-03" db="EMBL/GenBank/DDBJ databases">
        <title>Complete Genome Sequences of two Bacteriophages infecting Shiga-Toxin producing Escherichia coli.</title>
        <authorList>
            <person name="Paradiso R."/>
            <person name="Orsini M."/>
            <person name="Borriello G."/>
            <person name="Galiero G."/>
        </authorList>
    </citation>
    <scope>NUCLEOTIDE SEQUENCE [LARGE SCALE GENOMIC DNA]</scope>
</reference>
<sequence>MSHAIIVGRPMQALDTQITTFTASLVDITSRETDRNLSVPTKELEVHL</sequence>